<feature type="binding site" evidence="3">
    <location>
        <position position="126"/>
    </location>
    <ligand>
        <name>Zn(2+)</name>
        <dbReference type="ChEBI" id="CHEBI:29105"/>
        <label>1</label>
    </ligand>
</feature>
<keyword evidence="3" id="KW-0479">Metal-binding</keyword>
<evidence type="ECO:0000313" key="6">
    <source>
        <dbReference type="EMBL" id="SPU00331.1"/>
    </source>
</evidence>
<evidence type="ECO:0000313" key="7">
    <source>
        <dbReference type="Proteomes" id="UP000251431"/>
    </source>
</evidence>
<feature type="binding site" evidence="3">
    <location>
        <position position="161"/>
    </location>
    <ligand>
        <name>Zn(2+)</name>
        <dbReference type="ChEBI" id="CHEBI:29105"/>
        <label>2</label>
    </ligand>
</feature>
<dbReference type="PIRSF" id="PIRSF001235">
    <property type="entry name" value="Amidase_carbamoylase"/>
    <property type="match status" value="1"/>
</dbReference>
<dbReference type="Gene3D" id="3.30.70.360">
    <property type="match status" value="1"/>
</dbReference>
<dbReference type="SUPFAM" id="SSF53187">
    <property type="entry name" value="Zn-dependent exopeptidases"/>
    <property type="match status" value="1"/>
</dbReference>
<dbReference type="PANTHER" id="PTHR32494">
    <property type="entry name" value="ALLANTOATE DEIMINASE-RELATED"/>
    <property type="match status" value="1"/>
</dbReference>
<evidence type="ECO:0000256" key="4">
    <source>
        <dbReference type="PIRSR" id="PIRSR001235-2"/>
    </source>
</evidence>
<evidence type="ECO:0000259" key="5">
    <source>
        <dbReference type="Pfam" id="PF07687"/>
    </source>
</evidence>
<keyword evidence="3" id="KW-0862">Zinc</keyword>
<dbReference type="CDD" id="cd03884">
    <property type="entry name" value="M20_bAS"/>
    <property type="match status" value="1"/>
</dbReference>
<keyword evidence="2 6" id="KW-0378">Hydrolase</keyword>
<feature type="binding site" evidence="3">
    <location>
        <position position="226"/>
    </location>
    <ligand>
        <name>Zn(2+)</name>
        <dbReference type="ChEBI" id="CHEBI:29105"/>
        <label>1</label>
    </ligand>
</feature>
<gene>
    <name evidence="6" type="ORF">NCTC7582_03215</name>
</gene>
<feature type="domain" description="Peptidase M20 dimerisation" evidence="5">
    <location>
        <begin position="255"/>
        <end position="347"/>
    </location>
</feature>
<dbReference type="InterPro" id="IPR002933">
    <property type="entry name" value="Peptidase_M20"/>
</dbReference>
<dbReference type="SUPFAM" id="SSF55031">
    <property type="entry name" value="Bacterial exopeptidase dimerisation domain"/>
    <property type="match status" value="1"/>
</dbReference>
<dbReference type="GO" id="GO:0046872">
    <property type="term" value="F:metal ion binding"/>
    <property type="evidence" value="ECO:0007669"/>
    <property type="project" value="UniProtKB-KW"/>
</dbReference>
<evidence type="ECO:0000256" key="2">
    <source>
        <dbReference type="ARBA" id="ARBA00022801"/>
    </source>
</evidence>
<sequence length="448" mass="49712">MENPFSNFQPKRCKIDTIQAYIWSDFHLRNSSKGAVYMIYKERYQQLLDKMNQYNSGEKGITRVAYTNEEQACLHAFIRLCKDENLQIHIDHCGNLIARREGSVPGLQPVVMGSHLDTVYQGGKYDGVVGVTAALEVIKRLNERSIVTEHPIEIIAFACEESSRFGVSTVGSKAMAGLIDKEKYRHLVDRDGITMEQAFAHCGLDFSSVDQATRVKEGFHAFFELHIEQGPLLINYEKKIGIVTGVAAPVRLLMKLNGKASHSGTTPMNMRKDALLGASELALELEKAAIAEQEFGTVATVGVLEVVAGSMNVVPGEVELTVDIRSSSVESRERVLQHFYTVIANVQQKRQLAIEYNVISSEDPVLLSPKLMQDLETICVEKKLSYQYMQSGAGHDSMNMTRLGPVGLIFIPSVDGLSHHPDEHTELEDILIGIDVLEAVVLRYASVS</sequence>
<feature type="binding site" evidence="3">
    <location>
        <position position="126"/>
    </location>
    <ligand>
        <name>Zn(2+)</name>
        <dbReference type="ChEBI" id="CHEBI:29105"/>
        <label>2</label>
    </ligand>
</feature>
<dbReference type="Pfam" id="PF07687">
    <property type="entry name" value="M20_dimer"/>
    <property type="match status" value="1"/>
</dbReference>
<name>A0A2X0ZCY5_9BACI</name>
<dbReference type="Proteomes" id="UP000251431">
    <property type="component" value="Unassembled WGS sequence"/>
</dbReference>
<accession>A0A2X0ZCY5</accession>
<feature type="binding site" evidence="3">
    <location>
        <position position="419"/>
    </location>
    <ligand>
        <name>Zn(2+)</name>
        <dbReference type="ChEBI" id="CHEBI:29105"/>
        <label>2</label>
    </ligand>
</feature>
<dbReference type="AlphaFoldDB" id="A0A2X0ZCY5"/>
<dbReference type="NCBIfam" id="TIGR01879">
    <property type="entry name" value="hydantase"/>
    <property type="match status" value="1"/>
</dbReference>
<dbReference type="Pfam" id="PF01546">
    <property type="entry name" value="Peptidase_M20"/>
    <property type="match status" value="1"/>
</dbReference>
<dbReference type="Gene3D" id="3.40.630.10">
    <property type="entry name" value="Zn peptidases"/>
    <property type="match status" value="1"/>
</dbReference>
<comment type="cofactor">
    <cofactor evidence="3">
        <name>Zn(2+)</name>
        <dbReference type="ChEBI" id="CHEBI:29105"/>
    </cofactor>
    <text evidence="3">Binds 2 Zn(2+) ions per subunit.</text>
</comment>
<feature type="binding site" evidence="4">
    <location>
        <position position="312"/>
    </location>
    <ligand>
        <name>allantoate</name>
        <dbReference type="ChEBI" id="CHEBI:17536"/>
    </ligand>
</feature>
<dbReference type="InterPro" id="IPR010158">
    <property type="entry name" value="Amidase_Cbmase"/>
</dbReference>
<dbReference type="InterPro" id="IPR011650">
    <property type="entry name" value="Peptidase_M20_dimer"/>
</dbReference>
<dbReference type="NCBIfam" id="NF006771">
    <property type="entry name" value="PRK09290.1-5"/>
    <property type="match status" value="1"/>
</dbReference>
<dbReference type="PANTHER" id="PTHR32494:SF5">
    <property type="entry name" value="ALLANTOATE AMIDOHYDROLASE"/>
    <property type="match status" value="1"/>
</dbReference>
<feature type="binding site" evidence="4">
    <location>
        <position position="251"/>
    </location>
    <ligand>
        <name>allantoate</name>
        <dbReference type="ChEBI" id="CHEBI:17536"/>
    </ligand>
</feature>
<comment type="similarity">
    <text evidence="1">Belongs to the peptidase M20 family.</text>
</comment>
<evidence type="ECO:0000256" key="3">
    <source>
        <dbReference type="PIRSR" id="PIRSR001235-1"/>
    </source>
</evidence>
<reference evidence="6 7" key="1">
    <citation type="submission" date="2018-06" db="EMBL/GenBank/DDBJ databases">
        <authorList>
            <consortium name="Pathogen Informatics"/>
            <person name="Doyle S."/>
        </authorList>
    </citation>
    <scope>NUCLEOTIDE SEQUENCE [LARGE SCALE GENOMIC DNA]</scope>
    <source>
        <strain evidence="6 7">NCTC7582</strain>
    </source>
</reference>
<organism evidence="6 7">
    <name type="scientific">Lysinibacillus capsici</name>
    <dbReference type="NCBI Taxonomy" id="2115968"/>
    <lineage>
        <taxon>Bacteria</taxon>
        <taxon>Bacillati</taxon>
        <taxon>Bacillota</taxon>
        <taxon>Bacilli</taxon>
        <taxon>Bacillales</taxon>
        <taxon>Bacillaceae</taxon>
        <taxon>Lysinibacillus</taxon>
    </lineage>
</organism>
<proteinExistence type="inferred from homology"/>
<feature type="binding site" evidence="4">
    <location>
        <position position="325"/>
    </location>
    <ligand>
        <name>allantoate</name>
        <dbReference type="ChEBI" id="CHEBI:17536"/>
    </ligand>
</feature>
<dbReference type="InterPro" id="IPR036264">
    <property type="entry name" value="Bact_exopeptidase_dim_dom"/>
</dbReference>
<dbReference type="EMBL" id="UAQE01000001">
    <property type="protein sequence ID" value="SPU00331.1"/>
    <property type="molecule type" value="Genomic_DNA"/>
</dbReference>
<feature type="binding site" evidence="3">
    <location>
        <position position="115"/>
    </location>
    <ligand>
        <name>Zn(2+)</name>
        <dbReference type="ChEBI" id="CHEBI:29105"/>
        <label>1</label>
    </ligand>
</feature>
<dbReference type="GO" id="GO:0016813">
    <property type="term" value="F:hydrolase activity, acting on carbon-nitrogen (but not peptide) bonds, in linear amidines"/>
    <property type="evidence" value="ECO:0007669"/>
    <property type="project" value="InterPro"/>
</dbReference>
<dbReference type="EC" id="3.-.-.-" evidence="6"/>
<protein>
    <submittedName>
        <fullName evidence="6">Hydantoinase/carbamoylase family amidase</fullName>
        <ecNumber evidence="6">3.-.-.-</ecNumber>
    </submittedName>
</protein>
<evidence type="ECO:0000256" key="1">
    <source>
        <dbReference type="ARBA" id="ARBA00006153"/>
    </source>
</evidence>